<name>A0ABU3A1U7_9GAMM</name>
<evidence type="ECO:0000313" key="2">
    <source>
        <dbReference type="Proteomes" id="UP001266357"/>
    </source>
</evidence>
<dbReference type="SUPFAM" id="SSF81301">
    <property type="entry name" value="Nucleotidyltransferase"/>
    <property type="match status" value="1"/>
</dbReference>
<dbReference type="RefSeq" id="WP_311581671.1">
    <property type="nucleotide sequence ID" value="NZ_JAVRIF010000005.1"/>
</dbReference>
<keyword evidence="2" id="KW-1185">Reference proteome</keyword>
<organism evidence="1 2">
    <name type="scientific">Thalassotalea castellviae</name>
    <dbReference type="NCBI Taxonomy" id="3075612"/>
    <lineage>
        <taxon>Bacteria</taxon>
        <taxon>Pseudomonadati</taxon>
        <taxon>Pseudomonadota</taxon>
        <taxon>Gammaproteobacteria</taxon>
        <taxon>Alteromonadales</taxon>
        <taxon>Colwelliaceae</taxon>
        <taxon>Thalassotalea</taxon>
    </lineage>
</organism>
<dbReference type="PANTHER" id="PTHR34822">
    <property type="entry name" value="GRPB DOMAIN PROTEIN (AFU_ORTHOLOGUE AFUA_1G01530)"/>
    <property type="match status" value="1"/>
</dbReference>
<protein>
    <submittedName>
        <fullName evidence="1">GrpB family protein</fullName>
    </submittedName>
</protein>
<dbReference type="InterPro" id="IPR007344">
    <property type="entry name" value="GrpB/CoaE"/>
</dbReference>
<sequence length="170" mass="20015">MLENQIIIERYNKNWPDKFAEEEAKLSIVLSQYIQGSIEHVGSTAVPGLSAKPIIDIMVGIQSLEHAKPTIEMLKQYGYCYYPYKPEVMHWFCKPTPEIRTHHLHLIPHLSPLWQERIRFREALKADSELANDYQNLKYQLATQFAKDRETYTARKWPFIKKAIKKSLIK</sequence>
<dbReference type="Pfam" id="PF04229">
    <property type="entry name" value="GrpB"/>
    <property type="match status" value="1"/>
</dbReference>
<dbReference type="Proteomes" id="UP001266357">
    <property type="component" value="Unassembled WGS sequence"/>
</dbReference>
<dbReference type="InterPro" id="IPR043519">
    <property type="entry name" value="NT_sf"/>
</dbReference>
<gene>
    <name evidence="1" type="ORF">RM573_11150</name>
</gene>
<dbReference type="EMBL" id="JAVRIF010000005">
    <property type="protein sequence ID" value="MDT0604150.1"/>
    <property type="molecule type" value="Genomic_DNA"/>
</dbReference>
<evidence type="ECO:0000313" key="1">
    <source>
        <dbReference type="EMBL" id="MDT0604150.1"/>
    </source>
</evidence>
<dbReference type="PANTHER" id="PTHR34822:SF1">
    <property type="entry name" value="GRPB FAMILY PROTEIN"/>
    <property type="match status" value="1"/>
</dbReference>
<reference evidence="1 2" key="1">
    <citation type="submission" date="2023-09" db="EMBL/GenBank/DDBJ databases">
        <authorList>
            <person name="Rey-Velasco X."/>
        </authorList>
    </citation>
    <scope>NUCLEOTIDE SEQUENCE [LARGE SCALE GENOMIC DNA]</scope>
    <source>
        <strain evidence="1 2">W431</strain>
    </source>
</reference>
<dbReference type="Gene3D" id="3.30.460.10">
    <property type="entry name" value="Beta Polymerase, domain 2"/>
    <property type="match status" value="1"/>
</dbReference>
<accession>A0ABU3A1U7</accession>
<comment type="caution">
    <text evidence="1">The sequence shown here is derived from an EMBL/GenBank/DDBJ whole genome shotgun (WGS) entry which is preliminary data.</text>
</comment>
<proteinExistence type="predicted"/>